<organism evidence="1 2">
    <name type="scientific">Candidatus Roizmanbacteria bacterium RIFCSPHIGHO2_02_FULL_37_24</name>
    <dbReference type="NCBI Taxonomy" id="1802037"/>
    <lineage>
        <taxon>Bacteria</taxon>
        <taxon>Candidatus Roizmaniibacteriota</taxon>
    </lineage>
</organism>
<dbReference type="EMBL" id="MFZM01000006">
    <property type="protein sequence ID" value="OGK24547.1"/>
    <property type="molecule type" value="Genomic_DNA"/>
</dbReference>
<name>A0A1F7GZJ0_9BACT</name>
<reference evidence="1 2" key="1">
    <citation type="journal article" date="2016" name="Nat. Commun.">
        <title>Thousands of microbial genomes shed light on interconnected biogeochemical processes in an aquifer system.</title>
        <authorList>
            <person name="Anantharaman K."/>
            <person name="Brown C.T."/>
            <person name="Hug L.A."/>
            <person name="Sharon I."/>
            <person name="Castelle C.J."/>
            <person name="Probst A.J."/>
            <person name="Thomas B.C."/>
            <person name="Singh A."/>
            <person name="Wilkins M.J."/>
            <person name="Karaoz U."/>
            <person name="Brodie E.L."/>
            <person name="Williams K.H."/>
            <person name="Hubbard S.S."/>
            <person name="Banfield J.F."/>
        </authorList>
    </citation>
    <scope>NUCLEOTIDE SEQUENCE [LARGE SCALE GENOMIC DNA]</scope>
</reference>
<accession>A0A1F7GZJ0</accession>
<comment type="caution">
    <text evidence="1">The sequence shown here is derived from an EMBL/GenBank/DDBJ whole genome shotgun (WGS) entry which is preliminary data.</text>
</comment>
<gene>
    <name evidence="1" type="ORF">A3C24_03290</name>
</gene>
<protein>
    <submittedName>
        <fullName evidence="1">Uncharacterized protein</fullName>
    </submittedName>
</protein>
<dbReference type="Proteomes" id="UP000177159">
    <property type="component" value="Unassembled WGS sequence"/>
</dbReference>
<sequence length="264" mass="29522">MKNRRITIGLIAIVLSLGLVIGSVVFAQNQEGGYEYPATSQEKVAVAKQLLSNLKTATDYEFEHGTTEEFRGRKVFSGASAEKIEALQDETMAQVHKLLARPESERQNAIKNIDTFATLANTKRSADVIEYKMRGDDPYKSAAKLELYTVGLHMYVVNESTNEVIQYGPRPFKEGEARITYNEIASLNQAKLQTIAENIAKEYSPVSLDNLTLKVNVKENEYTIRTFFRWEDTSTILDDKVHPFIQVGLSPGGDVVSYSNTLSL</sequence>
<dbReference type="AlphaFoldDB" id="A0A1F7GZJ0"/>
<proteinExistence type="predicted"/>
<evidence type="ECO:0000313" key="2">
    <source>
        <dbReference type="Proteomes" id="UP000177159"/>
    </source>
</evidence>
<evidence type="ECO:0000313" key="1">
    <source>
        <dbReference type="EMBL" id="OGK24547.1"/>
    </source>
</evidence>